<comment type="catalytic activity">
    <reaction evidence="14">
        <text>[molybdopterin-synthase sulfur-carrier protein]-C-terminal Gly-Gly + ATP + H(+) = [molybdopterin-synthase sulfur-carrier protein]-C-terminal Gly-Gly-AMP + diphosphate</text>
        <dbReference type="Rhea" id="RHEA:43616"/>
        <dbReference type="Rhea" id="RHEA-COMP:12159"/>
        <dbReference type="Rhea" id="RHEA-COMP:12202"/>
        <dbReference type="ChEBI" id="CHEBI:15378"/>
        <dbReference type="ChEBI" id="CHEBI:30616"/>
        <dbReference type="ChEBI" id="CHEBI:33019"/>
        <dbReference type="ChEBI" id="CHEBI:90618"/>
        <dbReference type="ChEBI" id="CHEBI:90778"/>
        <dbReference type="EC" id="2.7.7.80"/>
    </reaction>
</comment>
<dbReference type="GO" id="GO:0061605">
    <property type="term" value="F:molybdopterin-synthase adenylyltransferase activity"/>
    <property type="evidence" value="ECO:0007669"/>
    <property type="project" value="UniProtKB-EC"/>
</dbReference>
<gene>
    <name evidence="14 17" type="primary">uba4</name>
    <name evidence="14" type="synonym">cnxF</name>
    <name evidence="17" type="ORF">WHR41_06280</name>
</gene>
<dbReference type="FunFam" id="3.40.50.720:FF:000033">
    <property type="entry name" value="Adenylyltransferase and sulfurtransferase MOCS3"/>
    <property type="match status" value="1"/>
</dbReference>
<dbReference type="Proteomes" id="UP000803884">
    <property type="component" value="Unassembled WGS sequence"/>
</dbReference>
<dbReference type="GO" id="GO:0005524">
    <property type="term" value="F:ATP binding"/>
    <property type="evidence" value="ECO:0007669"/>
    <property type="project" value="UniProtKB-KW"/>
</dbReference>
<keyword evidence="15" id="KW-0175">Coiled coil</keyword>
<dbReference type="GO" id="GO:0005829">
    <property type="term" value="C:cytosol"/>
    <property type="evidence" value="ECO:0007669"/>
    <property type="project" value="UniProtKB-SubCell"/>
</dbReference>
<evidence type="ECO:0000256" key="4">
    <source>
        <dbReference type="ARBA" id="ARBA00022694"/>
    </source>
</evidence>
<dbReference type="RefSeq" id="XP_069227569.1">
    <property type="nucleotide sequence ID" value="XM_069374885.1"/>
</dbReference>
<feature type="binding site" evidence="14">
    <location>
        <position position="170"/>
    </location>
    <ligand>
        <name>ATP</name>
        <dbReference type="ChEBI" id="CHEBI:30616"/>
    </ligand>
</feature>
<dbReference type="HAMAP" id="MF_03049">
    <property type="entry name" value="MOCS3_Uba4"/>
    <property type="match status" value="1"/>
</dbReference>
<feature type="binding site" evidence="14">
    <location>
        <begin position="214"/>
        <end position="215"/>
    </location>
    <ligand>
        <name>ATP</name>
        <dbReference type="ChEBI" id="CHEBI:30616"/>
    </ligand>
</feature>
<dbReference type="EC" id="2.8.1.11" evidence="14"/>
<comment type="cofactor">
    <cofactor evidence="14">
        <name>Zn(2+)</name>
        <dbReference type="ChEBI" id="CHEBI:29105"/>
    </cofactor>
    <text evidence="14">Binds 1 zinc ion per subunit.</text>
</comment>
<evidence type="ECO:0000256" key="3">
    <source>
        <dbReference type="ARBA" id="ARBA00022679"/>
    </source>
</evidence>
<keyword evidence="9 14" id="KW-0862">Zinc</keyword>
<dbReference type="PANTHER" id="PTHR10953">
    <property type="entry name" value="UBIQUITIN-ACTIVATING ENZYME E1"/>
    <property type="match status" value="1"/>
</dbReference>
<dbReference type="PROSITE" id="PS50206">
    <property type="entry name" value="RHODANESE_3"/>
    <property type="match status" value="1"/>
</dbReference>
<keyword evidence="11 14" id="KW-0501">Molybdenum cofactor biosynthesis</keyword>
<name>A0AB34KMF4_9PEZI</name>
<dbReference type="GO" id="GO:0004792">
    <property type="term" value="F:thiosulfate-cyanide sulfurtransferase activity"/>
    <property type="evidence" value="ECO:0007669"/>
    <property type="project" value="TreeGrafter"/>
</dbReference>
<feature type="coiled-coil region" evidence="15">
    <location>
        <begin position="4"/>
        <end position="48"/>
    </location>
</feature>
<evidence type="ECO:0000256" key="6">
    <source>
        <dbReference type="ARBA" id="ARBA00022723"/>
    </source>
</evidence>
<evidence type="ECO:0000256" key="8">
    <source>
        <dbReference type="ARBA" id="ARBA00022786"/>
    </source>
</evidence>
<dbReference type="GO" id="GO:0032447">
    <property type="term" value="P:protein urmylation"/>
    <property type="evidence" value="ECO:0007669"/>
    <property type="project" value="TreeGrafter"/>
</dbReference>
<evidence type="ECO:0000256" key="10">
    <source>
        <dbReference type="ARBA" id="ARBA00022840"/>
    </source>
</evidence>
<keyword evidence="4 14" id="KW-0819">tRNA processing</keyword>
<keyword evidence="3 14" id="KW-0808">Transferase</keyword>
<comment type="function">
    <text evidence="14">Plays a central role in 2-thiolation of mcm(5)S(2)U at tRNA wobble positions of cytosolic tRNA(Lys), tRNA(Glu) and tRNA(Gln). Also essential during biosynthesis of the molybdenum cofactor. Acts by mediating the C-terminal thiocarboxylation of sulfur carriers urm1 and MOCS2A. Its N-terminus first activates urm1 and MOCS2A as acyl-adenylates (-COAMP), then the persulfide sulfur on the catalytic cysteine is transferred to urm1 and MOCS2A to form thiocarboxylation (-COSH) of their C-terminus. The reaction probably involves hydrogen sulfide that is generated from the persulfide intermediate and that acts as nucleophile towards urm1 and MOCS2A. Subsequently, a transient disulfide bond is formed. Does not use thiosulfate as sulfur donor; nfs1 probably acting as a sulfur donor for thiocarboxylation reactions.</text>
</comment>
<evidence type="ECO:0000256" key="14">
    <source>
        <dbReference type="HAMAP-Rule" id="MF_03049"/>
    </source>
</evidence>
<comment type="similarity">
    <text evidence="14">In the N-terminal section; belongs to the HesA/MoeB/ThiF family. UBA4 subfamily.</text>
</comment>
<dbReference type="Gene3D" id="3.40.50.720">
    <property type="entry name" value="NAD(P)-binding Rossmann-like Domain"/>
    <property type="match status" value="1"/>
</dbReference>
<dbReference type="GO" id="GO:0061604">
    <property type="term" value="F:molybdopterin-synthase sulfurtransferase activity"/>
    <property type="evidence" value="ECO:0007669"/>
    <property type="project" value="UniProtKB-EC"/>
</dbReference>
<dbReference type="EC" id="2.7.7.80" evidence="14"/>
<accession>A0AB34KMF4</accession>
<dbReference type="CDD" id="cd00757">
    <property type="entry name" value="ThiF_MoeB_HesA_family"/>
    <property type="match status" value="1"/>
</dbReference>
<evidence type="ECO:0000256" key="7">
    <source>
        <dbReference type="ARBA" id="ARBA00022741"/>
    </source>
</evidence>
<comment type="caution">
    <text evidence="17">The sequence shown here is derived from an EMBL/GenBank/DDBJ whole genome shotgun (WGS) entry which is preliminary data.</text>
</comment>
<keyword evidence="7 14" id="KW-0547">Nucleotide-binding</keyword>
<feature type="domain" description="Rhodanese" evidence="16">
    <location>
        <begin position="400"/>
        <end position="494"/>
    </location>
</feature>
<dbReference type="GO" id="GO:0046872">
    <property type="term" value="F:metal ion binding"/>
    <property type="evidence" value="ECO:0007669"/>
    <property type="project" value="UniProtKB-KW"/>
</dbReference>
<dbReference type="Gene3D" id="3.40.250.10">
    <property type="entry name" value="Rhodanese-like domain"/>
    <property type="match status" value="1"/>
</dbReference>
<dbReference type="GO" id="GO:0006777">
    <property type="term" value="P:Mo-molybdopterin cofactor biosynthetic process"/>
    <property type="evidence" value="ECO:0007669"/>
    <property type="project" value="UniProtKB-UniRule"/>
</dbReference>
<keyword evidence="2 14" id="KW-0963">Cytoplasm</keyword>
<dbReference type="GeneID" id="96007723"/>
<dbReference type="InterPro" id="IPR036873">
    <property type="entry name" value="Rhodanese-like_dom_sf"/>
</dbReference>
<feature type="binding site" evidence="14">
    <location>
        <position position="146"/>
    </location>
    <ligand>
        <name>ATP</name>
        <dbReference type="ChEBI" id="CHEBI:30616"/>
    </ligand>
</feature>
<evidence type="ECO:0000256" key="2">
    <source>
        <dbReference type="ARBA" id="ARBA00022490"/>
    </source>
</evidence>
<dbReference type="Pfam" id="PF00899">
    <property type="entry name" value="ThiF"/>
    <property type="match status" value="1"/>
</dbReference>
<feature type="binding site" evidence="14">
    <location>
        <position position="266"/>
    </location>
    <ligand>
        <name>Zn(2+)</name>
        <dbReference type="ChEBI" id="CHEBI:29105"/>
    </ligand>
</feature>
<comment type="subcellular location">
    <subcellularLocation>
        <location evidence="1">Cytoplasm</location>
        <location evidence="1">Cytosol</location>
    </subcellularLocation>
</comment>
<keyword evidence="8" id="KW-0833">Ubl conjugation pathway</keyword>
<organism evidence="17 18">
    <name type="scientific">Cladosporium halotolerans</name>
    <dbReference type="NCBI Taxonomy" id="1052096"/>
    <lineage>
        <taxon>Eukaryota</taxon>
        <taxon>Fungi</taxon>
        <taxon>Dikarya</taxon>
        <taxon>Ascomycota</taxon>
        <taxon>Pezizomycotina</taxon>
        <taxon>Dothideomycetes</taxon>
        <taxon>Dothideomycetidae</taxon>
        <taxon>Cladosporiales</taxon>
        <taxon>Cladosporiaceae</taxon>
        <taxon>Cladosporium</taxon>
    </lineage>
</organism>
<feature type="active site" description="Cysteine persulfide intermediate; for sulfurtransferase activity" evidence="14">
    <location>
        <position position="451"/>
    </location>
</feature>
<evidence type="ECO:0000256" key="5">
    <source>
        <dbReference type="ARBA" id="ARBA00022695"/>
    </source>
</evidence>
<dbReference type="SUPFAM" id="SSF69572">
    <property type="entry name" value="Activating enzymes of the ubiquitin-like proteins"/>
    <property type="match status" value="1"/>
</dbReference>
<dbReference type="InterPro" id="IPR001763">
    <property type="entry name" value="Rhodanese-like_dom"/>
</dbReference>
<evidence type="ECO:0000259" key="16">
    <source>
        <dbReference type="PROSITE" id="PS50206"/>
    </source>
</evidence>
<evidence type="ECO:0000256" key="13">
    <source>
        <dbReference type="ARBA" id="ARBA00043893"/>
    </source>
</evidence>
<evidence type="ECO:0000313" key="17">
    <source>
        <dbReference type="EMBL" id="KAL1584463.1"/>
    </source>
</evidence>
<comment type="function">
    <text evidence="13">Plays a central role in 2-thiolation of mcm(5)S(2)U at tRNA wobble positions of cytosolic tRNA(Lys), tRNA(Glu) and tRNA(Gln). Also essential during biosynthesis of the molybdenum cofactor. Acts by mediating the C-terminal thiocarboxylation of sulfur carriers urm1 and mocs2a. Its N-terminus first activates urm1 and mocs2a as acyl-adenylates (-COAMP), then the persulfide sulfur on the catalytic cysteine is transferred to urm1 and mocs2a to form thiocarboxylation (-COSH) of their C-terminus. The reaction probably involves hydrogen sulfide that is generated from the persulfide intermediate and that acts as a nucleophile towards urm1 and mocs2a. Subsequently, a transient disulfide bond is formed. Does not use thiosulfate as sulfur donor; nfs1 probably acting as a sulfur donor for thiocarboxylation reactions.</text>
</comment>
<feature type="active site" description="Glycyl thioester intermediate; for adenylyltransferase activity" evidence="14">
    <location>
        <position position="280"/>
    </location>
</feature>
<keyword evidence="18" id="KW-1185">Reference proteome</keyword>
<evidence type="ECO:0000256" key="15">
    <source>
        <dbReference type="SAM" id="Coils"/>
    </source>
</evidence>
<dbReference type="SMART" id="SM00450">
    <property type="entry name" value="RHOD"/>
    <property type="match status" value="1"/>
</dbReference>
<reference evidence="17 18" key="1">
    <citation type="journal article" date="2020" name="Microbiol. Resour. Announc.">
        <title>Draft Genome Sequence of a Cladosporium Species Isolated from the Mesophotic Ascidian Didemnum maculosum.</title>
        <authorList>
            <person name="Gioti A."/>
            <person name="Siaperas R."/>
            <person name="Nikolaivits E."/>
            <person name="Le Goff G."/>
            <person name="Ouazzani J."/>
            <person name="Kotoulas G."/>
            <person name="Topakas E."/>
        </authorList>
    </citation>
    <scope>NUCLEOTIDE SEQUENCE [LARGE SCALE GENOMIC DNA]</scope>
    <source>
        <strain evidence="17 18">TM138-S3</strain>
    </source>
</reference>
<dbReference type="PANTHER" id="PTHR10953:SF102">
    <property type="entry name" value="ADENYLYLTRANSFERASE AND SULFURTRANSFERASE MOCS3"/>
    <property type="match status" value="1"/>
</dbReference>
<dbReference type="GO" id="GO:0042292">
    <property type="term" value="F:URM1 activating enzyme activity"/>
    <property type="evidence" value="ECO:0007669"/>
    <property type="project" value="TreeGrafter"/>
</dbReference>
<evidence type="ECO:0000256" key="1">
    <source>
        <dbReference type="ARBA" id="ARBA00004514"/>
    </source>
</evidence>
<comment type="pathway">
    <text evidence="14">Cofactor biosynthesis; molybdopterin biosynthesis.</text>
</comment>
<evidence type="ECO:0000256" key="11">
    <source>
        <dbReference type="ARBA" id="ARBA00023150"/>
    </source>
</evidence>
<protein>
    <recommendedName>
        <fullName evidence="14">Adenylyltransferase and sulfurtransferase uba4</fullName>
    </recommendedName>
    <alternativeName>
        <fullName evidence="14">Common component for nitrate reductase and xanthine dehydrogenase protein F</fullName>
    </alternativeName>
    <alternativeName>
        <fullName evidence="14">Ubiquitin-like protein activator 4</fullName>
    </alternativeName>
    <domain>
        <recommendedName>
            <fullName evidence="14">Molybdopterin-synthase adenylyltransferase</fullName>
            <ecNumber evidence="14">2.7.7.80</ecNumber>
        </recommendedName>
        <alternativeName>
            <fullName evidence="14">Adenylyltransferase uba4</fullName>
        </alternativeName>
        <alternativeName>
            <fullName evidence="14">Sulfur carrier protein MOCS2A adenylyltransferase</fullName>
        </alternativeName>
    </domain>
    <domain>
        <recommendedName>
            <fullName evidence="14">Molybdopterin-synthase sulfurtransferase</fullName>
            <ecNumber evidence="14">2.8.1.11</ecNumber>
        </recommendedName>
        <alternativeName>
            <fullName evidence="14">Sulfurtransferase uba4</fullName>
        </alternativeName>
        <alternativeName>
            <fullName evidence="14">Sulfur carrier protein MOCS2A sulfurtransferase</fullName>
        </alternativeName>
    </domain>
</protein>
<comment type="pathway">
    <text evidence="14">tRNA modification; 5-methoxycarbonylmethyl-2-thiouridine-tRNA biosynthesis.</text>
</comment>
<feature type="binding site" evidence="14">
    <location>
        <position position="348"/>
    </location>
    <ligand>
        <name>Zn(2+)</name>
        <dbReference type="ChEBI" id="CHEBI:29105"/>
    </ligand>
</feature>
<dbReference type="InterPro" id="IPR028885">
    <property type="entry name" value="MOCS3/Uba4"/>
</dbReference>
<dbReference type="AlphaFoldDB" id="A0AB34KMF4"/>
<feature type="binding site" evidence="14">
    <location>
        <position position="345"/>
    </location>
    <ligand>
        <name>Zn(2+)</name>
        <dbReference type="ChEBI" id="CHEBI:29105"/>
    </ligand>
</feature>
<dbReference type="InterPro" id="IPR045886">
    <property type="entry name" value="ThiF/MoeB/HesA"/>
</dbReference>
<keyword evidence="12 14" id="KW-0511">Multifunctional enzyme</keyword>
<keyword evidence="5 17" id="KW-0548">Nucleotidyltransferase</keyword>
<keyword evidence="6 14" id="KW-0479">Metal-binding</keyword>
<feature type="binding site" evidence="14">
    <location>
        <begin position="153"/>
        <end position="157"/>
    </location>
    <ligand>
        <name>ATP</name>
        <dbReference type="ChEBI" id="CHEBI:30616"/>
    </ligand>
</feature>
<keyword evidence="10 14" id="KW-0067">ATP-binding</keyword>
<evidence type="ECO:0000256" key="12">
    <source>
        <dbReference type="ARBA" id="ARBA00023268"/>
    </source>
</evidence>
<feature type="binding site" evidence="14">
    <location>
        <position position="125"/>
    </location>
    <ligand>
        <name>ATP</name>
        <dbReference type="ChEBI" id="CHEBI:30616"/>
    </ligand>
</feature>
<dbReference type="InterPro" id="IPR035985">
    <property type="entry name" value="Ubiquitin-activating_enz"/>
</dbReference>
<evidence type="ECO:0000313" key="18">
    <source>
        <dbReference type="Proteomes" id="UP000803884"/>
    </source>
</evidence>
<feature type="binding site" evidence="14">
    <location>
        <position position="263"/>
    </location>
    <ligand>
        <name>Zn(2+)</name>
        <dbReference type="ChEBI" id="CHEBI:29105"/>
    </ligand>
</feature>
<dbReference type="InterPro" id="IPR000594">
    <property type="entry name" value="ThiF_NAD_FAD-bd"/>
</dbReference>
<dbReference type="EMBL" id="JAAQHG020000026">
    <property type="protein sequence ID" value="KAL1584463.1"/>
    <property type="molecule type" value="Genomic_DNA"/>
</dbReference>
<evidence type="ECO:0000256" key="9">
    <source>
        <dbReference type="ARBA" id="ARBA00022833"/>
    </source>
</evidence>
<proteinExistence type="inferred from homology"/>
<comment type="catalytic activity">
    <reaction evidence="14">
        <text>[molybdopterin-synthase sulfur-carrier protein]-C-terminal Gly-Gly-AMP + S-sulfanyl-L-cysteinyl-[cysteine desulfurase] + AH2 = [molybdopterin-synthase sulfur-carrier protein]-C-terminal-Gly-aminoethanethioate + L-cysteinyl-[cysteine desulfurase] + A + AMP + 2 H(+)</text>
        <dbReference type="Rhea" id="RHEA:48612"/>
        <dbReference type="Rhea" id="RHEA-COMP:12157"/>
        <dbReference type="Rhea" id="RHEA-COMP:12158"/>
        <dbReference type="Rhea" id="RHEA-COMP:12159"/>
        <dbReference type="Rhea" id="RHEA-COMP:19907"/>
        <dbReference type="ChEBI" id="CHEBI:13193"/>
        <dbReference type="ChEBI" id="CHEBI:15378"/>
        <dbReference type="ChEBI" id="CHEBI:17499"/>
        <dbReference type="ChEBI" id="CHEBI:29950"/>
        <dbReference type="ChEBI" id="CHEBI:61963"/>
        <dbReference type="ChEBI" id="CHEBI:90618"/>
        <dbReference type="ChEBI" id="CHEBI:232372"/>
        <dbReference type="ChEBI" id="CHEBI:456215"/>
        <dbReference type="EC" id="2.8.1.11"/>
    </reaction>
</comment>
<dbReference type="GO" id="GO:0002143">
    <property type="term" value="P:tRNA wobble position uridine thiolation"/>
    <property type="evidence" value="ECO:0007669"/>
    <property type="project" value="InterPro"/>
</dbReference>
<dbReference type="Pfam" id="PF00581">
    <property type="entry name" value="Rhodanese"/>
    <property type="match status" value="1"/>
</dbReference>
<sequence length="496" mass="53536">MQPLHLLDSQVRSLRQQVQSTETQLRNLKIQLQQAEQQCEAARQLEEAWAGGFPHEWINETLAALSPEAHQAVGQESQPQSTHGRWPLESEEYKRYGRQMILPEVGLHGQLRLKKARVLIVGAGGLGCPAAAYLAGAGVGTLGLVDGDTVEISNLHRQVAHGTDRVGMSKVDSAVEYLTSLNPRVNYQRHPYHLTPQTAISLFEQYDLVLDCTDHPTSRYLISDTCVLTSKPLVSASALKTEGQLIVLNNPPLPPGSSNGGPCYRCVFPRPPPADSVLSCGEGGILGPVVGLMGVLQALEAIKLLTAQPSPSSTLEPPKPTLLIFSAYSTPPFRSVRLRTRRADCAACSSVASITSQSLTSGSLDYVAFCGGTSPLDLLPPHARVSAAEFARQPRDGTNTLIDVRDETQYSMCALRGSVNVPWTGDAESWAQAAALREEISAAGKACYVVCRMGNDSQLAARALMERGLGADGGVRHIEGGFRAWREEVDPGWPEY</sequence>